<dbReference type="SUPFAM" id="SSF56112">
    <property type="entry name" value="Protein kinase-like (PK-like)"/>
    <property type="match status" value="1"/>
</dbReference>
<dbReference type="FunFam" id="1.10.510.10:FF:000571">
    <property type="entry name" value="Maternal embryonic leucine zipper kinase"/>
    <property type="match status" value="1"/>
</dbReference>
<dbReference type="PROSITE" id="PS00108">
    <property type="entry name" value="PROTEIN_KINASE_ST"/>
    <property type="match status" value="1"/>
</dbReference>
<feature type="compositionally biased region" description="Basic residues" evidence="6">
    <location>
        <begin position="69"/>
        <end position="78"/>
    </location>
</feature>
<evidence type="ECO:0000256" key="6">
    <source>
        <dbReference type="SAM" id="MobiDB-lite"/>
    </source>
</evidence>
<evidence type="ECO:0000259" key="7">
    <source>
        <dbReference type="PROSITE" id="PS50011"/>
    </source>
</evidence>
<keyword evidence="2 4" id="KW-0547">Nucleotide-binding</keyword>
<evidence type="ECO:0000256" key="2">
    <source>
        <dbReference type="ARBA" id="ARBA00022741"/>
    </source>
</evidence>
<dbReference type="AlphaFoldDB" id="A0A914ULR2"/>
<dbReference type="InterPro" id="IPR008271">
    <property type="entry name" value="Ser/Thr_kinase_AS"/>
</dbReference>
<feature type="compositionally biased region" description="Basic and acidic residues" evidence="6">
    <location>
        <begin position="102"/>
        <end position="117"/>
    </location>
</feature>
<feature type="binding site" evidence="4">
    <location>
        <position position="165"/>
    </location>
    <ligand>
        <name>ATP</name>
        <dbReference type="ChEBI" id="CHEBI:30616"/>
    </ligand>
</feature>
<dbReference type="GO" id="GO:0004674">
    <property type="term" value="F:protein serine/threonine kinase activity"/>
    <property type="evidence" value="ECO:0007669"/>
    <property type="project" value="UniProtKB-KW"/>
</dbReference>
<proteinExistence type="inferred from homology"/>
<dbReference type="SMART" id="SM00220">
    <property type="entry name" value="S_TKc"/>
    <property type="match status" value="1"/>
</dbReference>
<evidence type="ECO:0000256" key="5">
    <source>
        <dbReference type="RuleBase" id="RU000304"/>
    </source>
</evidence>
<evidence type="ECO:0000256" key="4">
    <source>
        <dbReference type="PROSITE-ProRule" id="PRU10141"/>
    </source>
</evidence>
<accession>A0A914ULR2</accession>
<protein>
    <submittedName>
        <fullName evidence="9">Protein kinase domain-containing protein</fullName>
    </submittedName>
</protein>
<dbReference type="Gene3D" id="1.10.510.10">
    <property type="entry name" value="Transferase(Phosphotransferase) domain 1"/>
    <property type="match status" value="1"/>
</dbReference>
<comment type="cofactor">
    <cofactor evidence="1">
        <name>Mg(2+)</name>
        <dbReference type="ChEBI" id="CHEBI:18420"/>
    </cofactor>
</comment>
<keyword evidence="8" id="KW-1185">Reference proteome</keyword>
<evidence type="ECO:0000256" key="3">
    <source>
        <dbReference type="ARBA" id="ARBA00022840"/>
    </source>
</evidence>
<comment type="similarity">
    <text evidence="5">Belongs to the protein kinase superfamily.</text>
</comment>
<keyword evidence="5" id="KW-0808">Transferase</keyword>
<organism evidence="8 9">
    <name type="scientific">Plectus sambesii</name>
    <dbReference type="NCBI Taxonomy" id="2011161"/>
    <lineage>
        <taxon>Eukaryota</taxon>
        <taxon>Metazoa</taxon>
        <taxon>Ecdysozoa</taxon>
        <taxon>Nematoda</taxon>
        <taxon>Chromadorea</taxon>
        <taxon>Plectida</taxon>
        <taxon>Plectina</taxon>
        <taxon>Plectoidea</taxon>
        <taxon>Plectidae</taxon>
        <taxon>Plectus</taxon>
    </lineage>
</organism>
<keyword evidence="5" id="KW-0723">Serine/threonine-protein kinase</keyword>
<dbReference type="GO" id="GO:0005524">
    <property type="term" value="F:ATP binding"/>
    <property type="evidence" value="ECO:0007669"/>
    <property type="project" value="UniProtKB-UniRule"/>
</dbReference>
<dbReference type="PROSITE" id="PS50011">
    <property type="entry name" value="PROTEIN_KINASE_DOM"/>
    <property type="match status" value="1"/>
</dbReference>
<evidence type="ECO:0000256" key="1">
    <source>
        <dbReference type="ARBA" id="ARBA00001946"/>
    </source>
</evidence>
<dbReference type="PANTHER" id="PTHR24347">
    <property type="entry name" value="SERINE/THREONINE-PROTEIN KINASE"/>
    <property type="match status" value="1"/>
</dbReference>
<dbReference type="InterPro" id="IPR017441">
    <property type="entry name" value="Protein_kinase_ATP_BS"/>
</dbReference>
<evidence type="ECO:0000313" key="9">
    <source>
        <dbReference type="WBParaSite" id="PSAMB.scaffold10size141368.g29.t1"/>
    </source>
</evidence>
<dbReference type="PROSITE" id="PS00107">
    <property type="entry name" value="PROTEIN_KINASE_ATP"/>
    <property type="match status" value="1"/>
</dbReference>
<dbReference type="WBParaSite" id="PSAMB.scaffold10size141368.g29.t1">
    <property type="protein sequence ID" value="PSAMB.scaffold10size141368.g29.t1"/>
    <property type="gene ID" value="PSAMB.scaffold10size141368.g29"/>
</dbReference>
<dbReference type="InterPro" id="IPR011009">
    <property type="entry name" value="Kinase-like_dom_sf"/>
</dbReference>
<feature type="region of interest" description="Disordered" evidence="6">
    <location>
        <begin position="61"/>
        <end position="122"/>
    </location>
</feature>
<dbReference type="Proteomes" id="UP000887566">
    <property type="component" value="Unplaced"/>
</dbReference>
<feature type="domain" description="Protein kinase" evidence="7">
    <location>
        <begin position="136"/>
        <end position="387"/>
    </location>
</feature>
<keyword evidence="3 4" id="KW-0067">ATP-binding</keyword>
<dbReference type="Pfam" id="PF00069">
    <property type="entry name" value="Pkinase"/>
    <property type="match status" value="1"/>
</dbReference>
<name>A0A914ULR2_9BILA</name>
<reference evidence="9" key="1">
    <citation type="submission" date="2022-11" db="UniProtKB">
        <authorList>
            <consortium name="WormBaseParasite"/>
        </authorList>
    </citation>
    <scope>IDENTIFICATION</scope>
</reference>
<evidence type="ECO:0000313" key="8">
    <source>
        <dbReference type="Proteomes" id="UP000887566"/>
    </source>
</evidence>
<dbReference type="InterPro" id="IPR000719">
    <property type="entry name" value="Prot_kinase_dom"/>
</dbReference>
<keyword evidence="5" id="KW-0418">Kinase</keyword>
<sequence>MSFFSPNSSASLGSSLPSIAASRLSVPASITHPPSASSRWSYEPTGSVITLPMLDQRVRANSDTAGVAPKKKKKRKPRGATSVDRNNNVKDSYGSKRRRRAGTKEQADKERMNEGVVKESTSVQEIAGRQDISKLYDIGNKIGDGNFATVSAALRKGDGTKWAIKDIDKRKVKGKVYYIENEVEVLLKCTHPNICRLREAFQSPQAYYLVLELIDNGDLFDAIKTRGAFSERLAAQVVGDVASALSYLHTLNVVHRDVKPENLLLTNDMRVKIADFGLACKVLGPLYRVCGTPTYVAPDILREQGYGLPVDVWSLGIITHVMLVGYAPFRNQDRAELFRMIQKGVFSLELPGWNKVSDGAKEVVQKMLTVNAEKRISAHQLMRTRWIRKQRQLLPGLEHKREE</sequence>